<dbReference type="GO" id="GO:0005524">
    <property type="term" value="F:ATP binding"/>
    <property type="evidence" value="ECO:0007669"/>
    <property type="project" value="UniProtKB-KW"/>
</dbReference>
<dbReference type="GO" id="GO:0000400">
    <property type="term" value="F:four-way junction DNA binding"/>
    <property type="evidence" value="ECO:0007669"/>
    <property type="project" value="TreeGrafter"/>
</dbReference>
<dbReference type="PIRSF" id="PIRSF005856">
    <property type="entry name" value="Rad51"/>
    <property type="match status" value="1"/>
</dbReference>
<feature type="domain" description="RecA family profile 1" evidence="7">
    <location>
        <begin position="42"/>
        <end position="217"/>
    </location>
</feature>
<dbReference type="InterPro" id="IPR016467">
    <property type="entry name" value="DNA_recomb/repair_RecA-like"/>
</dbReference>
<reference evidence="8" key="1">
    <citation type="journal article" date="2023" name="Insect Mol. Biol.">
        <title>Genome sequencing provides insights into the evolution of gene families encoding plant cell wall-degrading enzymes in longhorned beetles.</title>
        <authorList>
            <person name="Shin N.R."/>
            <person name="Okamura Y."/>
            <person name="Kirsch R."/>
            <person name="Pauchet Y."/>
        </authorList>
    </citation>
    <scope>NUCLEOTIDE SEQUENCE</scope>
    <source>
        <strain evidence="8">RBIC_L_NR</strain>
    </source>
</reference>
<evidence type="ECO:0000256" key="6">
    <source>
        <dbReference type="ARBA" id="ARBA00023242"/>
    </source>
</evidence>
<evidence type="ECO:0000259" key="7">
    <source>
        <dbReference type="PROSITE" id="PS50162"/>
    </source>
</evidence>
<evidence type="ECO:0000256" key="1">
    <source>
        <dbReference type="ARBA" id="ARBA00004123"/>
    </source>
</evidence>
<comment type="caution">
    <text evidence="8">The sequence shown here is derived from an EMBL/GenBank/DDBJ whole genome shotgun (WGS) entry which is preliminary data.</text>
</comment>
<keyword evidence="2" id="KW-0547">Nucleotide-binding</keyword>
<evidence type="ECO:0000313" key="8">
    <source>
        <dbReference type="EMBL" id="KAJ8940020.1"/>
    </source>
</evidence>
<keyword evidence="5" id="KW-0234">DNA repair</keyword>
<comment type="subcellular location">
    <subcellularLocation>
        <location evidence="1">Nucleus</location>
    </subcellularLocation>
</comment>
<dbReference type="SUPFAM" id="SSF52540">
    <property type="entry name" value="P-loop containing nucleoside triphosphate hydrolases"/>
    <property type="match status" value="1"/>
</dbReference>
<organism evidence="8 9">
    <name type="scientific">Rhamnusium bicolor</name>
    <dbReference type="NCBI Taxonomy" id="1586634"/>
    <lineage>
        <taxon>Eukaryota</taxon>
        <taxon>Metazoa</taxon>
        <taxon>Ecdysozoa</taxon>
        <taxon>Arthropoda</taxon>
        <taxon>Hexapoda</taxon>
        <taxon>Insecta</taxon>
        <taxon>Pterygota</taxon>
        <taxon>Neoptera</taxon>
        <taxon>Endopterygota</taxon>
        <taxon>Coleoptera</taxon>
        <taxon>Polyphaga</taxon>
        <taxon>Cucujiformia</taxon>
        <taxon>Chrysomeloidea</taxon>
        <taxon>Cerambycidae</taxon>
        <taxon>Lepturinae</taxon>
        <taxon>Rhagiini</taxon>
        <taxon>Rhamnusium</taxon>
    </lineage>
</organism>
<gene>
    <name evidence="8" type="ORF">NQ314_010851</name>
</gene>
<dbReference type="InterPro" id="IPR013632">
    <property type="entry name" value="Rad51_C"/>
</dbReference>
<dbReference type="Gene3D" id="3.40.50.300">
    <property type="entry name" value="P-loop containing nucleotide triphosphate hydrolases"/>
    <property type="match status" value="1"/>
</dbReference>
<dbReference type="InterPro" id="IPR047348">
    <property type="entry name" value="XRCC3-like_C"/>
</dbReference>
<accession>A0AAV8XNV0</accession>
<dbReference type="Pfam" id="PF08423">
    <property type="entry name" value="Rad51"/>
    <property type="match status" value="1"/>
</dbReference>
<dbReference type="PANTHER" id="PTHR46487:SF1">
    <property type="entry name" value="DNA REPAIR PROTEIN XRCC3"/>
    <property type="match status" value="1"/>
</dbReference>
<sequence length="281" mass="31570">MTSLKELQEHTNPPDQLLQEVKRKASNIALKSKFITADKVPPWERISTGCSNIDLLLHGGVPINGITEIFGCSGVGKTQLALQLALMVQLPENLGGKEKDALYICTEDIFPAKRFHKLATHFKTKYNLYNFDFESRVYLEHAADFEQLRRCISIRLPQLLHLKNVGLIIIDSIAGIFRSENNDICYNNRSQDIGSISTTLHNLCNKYGVGIVCINQVSENLITEKTEPCLGLAWGNNVTCRFSLSRYNDSTVREFEVIFAPDLPNYKCTFTIAEEGVIAID</sequence>
<keyword evidence="6" id="KW-0539">Nucleus</keyword>
<evidence type="ECO:0000256" key="4">
    <source>
        <dbReference type="ARBA" id="ARBA00022840"/>
    </source>
</evidence>
<evidence type="ECO:0000256" key="2">
    <source>
        <dbReference type="ARBA" id="ARBA00022741"/>
    </source>
</evidence>
<dbReference type="InterPro" id="IPR027417">
    <property type="entry name" value="P-loop_NTPase"/>
</dbReference>
<dbReference type="GO" id="GO:0045003">
    <property type="term" value="P:double-strand break repair via synthesis-dependent strand annealing"/>
    <property type="evidence" value="ECO:0007669"/>
    <property type="project" value="TreeGrafter"/>
</dbReference>
<keyword evidence="4" id="KW-0067">ATP-binding</keyword>
<dbReference type="EMBL" id="JANEYF010003027">
    <property type="protein sequence ID" value="KAJ8940020.1"/>
    <property type="molecule type" value="Genomic_DNA"/>
</dbReference>
<name>A0AAV8XNV0_9CUCU</name>
<dbReference type="PROSITE" id="PS50162">
    <property type="entry name" value="RECA_2"/>
    <property type="match status" value="1"/>
</dbReference>
<dbReference type="PANTHER" id="PTHR46487">
    <property type="entry name" value="DNA REPAIR PROTEIN XRCC3"/>
    <property type="match status" value="1"/>
</dbReference>
<evidence type="ECO:0000256" key="5">
    <source>
        <dbReference type="ARBA" id="ARBA00023204"/>
    </source>
</evidence>
<dbReference type="GO" id="GO:0090656">
    <property type="term" value="P:t-circle formation"/>
    <property type="evidence" value="ECO:0007669"/>
    <property type="project" value="TreeGrafter"/>
</dbReference>
<dbReference type="GO" id="GO:0140664">
    <property type="term" value="F:ATP-dependent DNA damage sensor activity"/>
    <property type="evidence" value="ECO:0007669"/>
    <property type="project" value="InterPro"/>
</dbReference>
<proteinExistence type="predicted"/>
<evidence type="ECO:0000256" key="3">
    <source>
        <dbReference type="ARBA" id="ARBA00022763"/>
    </source>
</evidence>
<protein>
    <recommendedName>
        <fullName evidence="7">RecA family profile 1 domain-containing protein</fullName>
    </recommendedName>
</protein>
<keyword evidence="9" id="KW-1185">Reference proteome</keyword>
<dbReference type="GO" id="GO:0005657">
    <property type="term" value="C:replication fork"/>
    <property type="evidence" value="ECO:0007669"/>
    <property type="project" value="TreeGrafter"/>
</dbReference>
<evidence type="ECO:0000313" key="9">
    <source>
        <dbReference type="Proteomes" id="UP001162156"/>
    </source>
</evidence>
<keyword evidence="3" id="KW-0227">DNA damage</keyword>
<dbReference type="GO" id="GO:0071140">
    <property type="term" value="P:resolution of mitotic recombination intermediates"/>
    <property type="evidence" value="ECO:0007669"/>
    <property type="project" value="TreeGrafter"/>
</dbReference>
<dbReference type="Proteomes" id="UP001162156">
    <property type="component" value="Unassembled WGS sequence"/>
</dbReference>
<dbReference type="GO" id="GO:0000722">
    <property type="term" value="P:telomere maintenance via recombination"/>
    <property type="evidence" value="ECO:0007669"/>
    <property type="project" value="TreeGrafter"/>
</dbReference>
<dbReference type="AlphaFoldDB" id="A0AAV8XNV0"/>
<dbReference type="InterPro" id="IPR020588">
    <property type="entry name" value="RecA_ATP-bd"/>
</dbReference>
<dbReference type="CDD" id="cd19491">
    <property type="entry name" value="XRCC3"/>
    <property type="match status" value="1"/>
</dbReference>
<dbReference type="GO" id="GO:0033065">
    <property type="term" value="C:Rad51C-XRCC3 complex"/>
    <property type="evidence" value="ECO:0007669"/>
    <property type="project" value="TreeGrafter"/>
</dbReference>